<protein>
    <submittedName>
        <fullName evidence="3">Putative Competence protein ComF</fullName>
    </submittedName>
</protein>
<dbReference type="RefSeq" id="WP_095068363.1">
    <property type="nucleotide sequence ID" value="NZ_BLVX01000021.1"/>
</dbReference>
<dbReference type="InterPro" id="IPR029057">
    <property type="entry name" value="PRTase-like"/>
</dbReference>
<gene>
    <name evidence="3" type="ORF">ALP84_03055</name>
</gene>
<reference evidence="3 4" key="1">
    <citation type="submission" date="2018-08" db="EMBL/GenBank/DDBJ databases">
        <title>Recombination of ecologically and evolutionarily significant loci maintains genetic cohesion in the Pseudomonas syringae species complex.</title>
        <authorList>
            <person name="Dillon M."/>
            <person name="Thakur S."/>
            <person name="Almeida R.N.D."/>
            <person name="Weir B.S."/>
            <person name="Guttman D.S."/>
        </authorList>
    </citation>
    <scope>NUCLEOTIDE SEQUENCE [LARGE SCALE GENOMIC DNA]</scope>
    <source>
        <strain evidence="3 4">ICMP 6917</strain>
    </source>
</reference>
<dbReference type="AlphaFoldDB" id="A0A3M4W3L9"/>
<dbReference type="Gene3D" id="3.40.50.2020">
    <property type="match status" value="1"/>
</dbReference>
<dbReference type="Proteomes" id="UP000278332">
    <property type="component" value="Unassembled WGS sequence"/>
</dbReference>
<dbReference type="InterPro" id="IPR051910">
    <property type="entry name" value="ComF/GntX_DNA_util-trans"/>
</dbReference>
<organism evidence="3 4">
    <name type="scientific">Pseudomonas cichorii</name>
    <dbReference type="NCBI Taxonomy" id="36746"/>
    <lineage>
        <taxon>Bacteria</taxon>
        <taxon>Pseudomonadati</taxon>
        <taxon>Pseudomonadota</taxon>
        <taxon>Gammaproteobacteria</taxon>
        <taxon>Pseudomonadales</taxon>
        <taxon>Pseudomonadaceae</taxon>
        <taxon>Pseudomonas</taxon>
    </lineage>
</organism>
<name>A0A3M4W3L9_PSECI</name>
<dbReference type="InterPro" id="IPR000836">
    <property type="entry name" value="PRTase_dom"/>
</dbReference>
<dbReference type="Pfam" id="PF00156">
    <property type="entry name" value="Pribosyltran"/>
    <property type="match status" value="1"/>
</dbReference>
<comment type="caution">
    <text evidence="3">The sequence shown here is derived from an EMBL/GenBank/DDBJ whole genome shotgun (WGS) entry which is preliminary data.</text>
</comment>
<comment type="similarity">
    <text evidence="1">Belongs to the ComF/GntX family.</text>
</comment>
<accession>A0A3M4W3L9</accession>
<sequence>MPCQPNHNQEVYIWLKSKHICLLCDEFSDAPFPVCVACETELPWLGDQCLQCALPLPASGMNCGQCLKRPPAFTEVIAPWLYDFPVDSLITRFKHQSRWPMGRLLAELAGQFLQHRFEEGLARPDCLLPVPLATRRLRQRGYNQAGMLAGWLGKALNLPVDERQLLRIRETTAQQDLDAKSRKRNLNGAFKVVDAASVQGKHLALVDDVLTTGSTADVIARTLLRNGARRVDVYCLARTPSPEG</sequence>
<evidence type="ECO:0000256" key="1">
    <source>
        <dbReference type="ARBA" id="ARBA00008007"/>
    </source>
</evidence>
<dbReference type="CDD" id="cd06223">
    <property type="entry name" value="PRTases_typeI"/>
    <property type="match status" value="1"/>
</dbReference>
<evidence type="ECO:0000313" key="4">
    <source>
        <dbReference type="Proteomes" id="UP000278332"/>
    </source>
</evidence>
<dbReference type="EMBL" id="RBRY01000066">
    <property type="protein sequence ID" value="RMR58477.1"/>
    <property type="molecule type" value="Genomic_DNA"/>
</dbReference>
<dbReference type="PANTHER" id="PTHR47505:SF1">
    <property type="entry name" value="DNA UTILIZATION PROTEIN YHGH"/>
    <property type="match status" value="1"/>
</dbReference>
<feature type="domain" description="Phosphoribosyltransferase" evidence="2">
    <location>
        <begin position="176"/>
        <end position="242"/>
    </location>
</feature>
<dbReference type="PANTHER" id="PTHR47505">
    <property type="entry name" value="DNA UTILIZATION PROTEIN YHGH"/>
    <property type="match status" value="1"/>
</dbReference>
<evidence type="ECO:0000313" key="3">
    <source>
        <dbReference type="EMBL" id="RMR58477.1"/>
    </source>
</evidence>
<proteinExistence type="inferred from homology"/>
<evidence type="ECO:0000259" key="2">
    <source>
        <dbReference type="Pfam" id="PF00156"/>
    </source>
</evidence>
<dbReference type="SUPFAM" id="SSF53271">
    <property type="entry name" value="PRTase-like"/>
    <property type="match status" value="1"/>
</dbReference>